<evidence type="ECO:0000256" key="2">
    <source>
        <dbReference type="SAM" id="Phobius"/>
    </source>
</evidence>
<feature type="transmembrane region" description="Helical" evidence="2">
    <location>
        <begin position="306"/>
        <end position="323"/>
    </location>
</feature>
<dbReference type="RefSeq" id="WP_046858262.1">
    <property type="nucleotide sequence ID" value="NZ_CP011412.1"/>
</dbReference>
<protein>
    <recommendedName>
        <fullName evidence="3">Rad50/SbcC-type AAA domain-containing protein</fullName>
    </recommendedName>
</protein>
<accession>A0A0F7JXI3</accession>
<keyword evidence="1" id="KW-0175">Coiled coil</keyword>
<keyword evidence="5" id="KW-1185">Reference proteome</keyword>
<dbReference type="PANTHER" id="PTHR32114:SF2">
    <property type="entry name" value="ABC TRANSPORTER ABCH.3"/>
    <property type="match status" value="1"/>
</dbReference>
<organism evidence="4 5">
    <name type="scientific">Sedimenticola thiotaurini</name>
    <dbReference type="NCBI Taxonomy" id="1543721"/>
    <lineage>
        <taxon>Bacteria</taxon>
        <taxon>Pseudomonadati</taxon>
        <taxon>Pseudomonadota</taxon>
        <taxon>Gammaproteobacteria</taxon>
        <taxon>Chromatiales</taxon>
        <taxon>Sedimenticolaceae</taxon>
        <taxon>Sedimenticola</taxon>
    </lineage>
</organism>
<keyword evidence="2" id="KW-0812">Transmembrane</keyword>
<dbReference type="OrthoDB" id="9770373at2"/>
<dbReference type="AlphaFoldDB" id="A0A0F7JXI3"/>
<dbReference type="EMBL" id="CP011412">
    <property type="protein sequence ID" value="AKH19323.1"/>
    <property type="molecule type" value="Genomic_DNA"/>
</dbReference>
<dbReference type="PANTHER" id="PTHR32114">
    <property type="entry name" value="ABC TRANSPORTER ABCH.3"/>
    <property type="match status" value="1"/>
</dbReference>
<reference evidence="4 5" key="1">
    <citation type="journal article" date="2015" name="Genome Announc.">
        <title>Complete Genome Sequence of Sedimenticola thiotaurini Strain SIP-G1, a Polyphosphate- and Polyhydroxyalkanoate-Accumulating Sulfur-Oxidizing Gammaproteobacterium Isolated from Salt Marsh Sediments.</title>
        <authorList>
            <person name="Flood B.E."/>
            <person name="Jones D.S."/>
            <person name="Bailey J.V."/>
        </authorList>
    </citation>
    <scope>NUCLEOTIDE SEQUENCE [LARGE SCALE GENOMIC DNA]</scope>
    <source>
        <strain evidence="4 5">SIP-G1</strain>
    </source>
</reference>
<dbReference type="Gene3D" id="3.40.50.300">
    <property type="entry name" value="P-loop containing nucleotide triphosphate hydrolases"/>
    <property type="match status" value="2"/>
</dbReference>
<dbReference type="InterPro" id="IPR038729">
    <property type="entry name" value="Rad50/SbcC_AAA"/>
</dbReference>
<feature type="transmembrane region" description="Helical" evidence="2">
    <location>
        <begin position="255"/>
        <end position="275"/>
    </location>
</feature>
<proteinExistence type="predicted"/>
<dbReference type="GO" id="GO:0006302">
    <property type="term" value="P:double-strand break repair"/>
    <property type="evidence" value="ECO:0007669"/>
    <property type="project" value="InterPro"/>
</dbReference>
<keyword evidence="2" id="KW-0472">Membrane</keyword>
<dbReference type="KEGG" id="seds:AAY24_02015"/>
<evidence type="ECO:0000259" key="3">
    <source>
        <dbReference type="Pfam" id="PF13476"/>
    </source>
</evidence>
<evidence type="ECO:0000256" key="1">
    <source>
        <dbReference type="SAM" id="Coils"/>
    </source>
</evidence>
<evidence type="ECO:0000313" key="5">
    <source>
        <dbReference type="Proteomes" id="UP000034410"/>
    </source>
</evidence>
<evidence type="ECO:0000313" key="4">
    <source>
        <dbReference type="EMBL" id="AKH19323.1"/>
    </source>
</evidence>
<dbReference type="SUPFAM" id="SSF52540">
    <property type="entry name" value="P-loop containing nucleoside triphosphate hydrolases"/>
    <property type="match status" value="1"/>
</dbReference>
<feature type="coiled-coil region" evidence="1">
    <location>
        <begin position="168"/>
        <end position="226"/>
    </location>
</feature>
<dbReference type="GO" id="GO:0016887">
    <property type="term" value="F:ATP hydrolysis activity"/>
    <property type="evidence" value="ECO:0007669"/>
    <property type="project" value="InterPro"/>
</dbReference>
<feature type="domain" description="Rad50/SbcC-type AAA" evidence="3">
    <location>
        <begin position="9"/>
        <end position="225"/>
    </location>
</feature>
<name>A0A0F7JXI3_9GAMM</name>
<dbReference type="Pfam" id="PF13476">
    <property type="entry name" value="AAA_23"/>
    <property type="match status" value="1"/>
</dbReference>
<gene>
    <name evidence="4" type="ORF">AAY24_02015</name>
</gene>
<dbReference type="InterPro" id="IPR027417">
    <property type="entry name" value="P-loop_NTPase"/>
</dbReference>
<dbReference type="Proteomes" id="UP000034410">
    <property type="component" value="Chromosome"/>
</dbReference>
<sequence length="606" mass="68869">MILSEIVAENFLKYARLALHELPISGVIAIAGVNESGKSSIGEAICFALFGRTFSLAEDDLEKVIRWGEPTCSVTVEFLLADQIRYRITRTLDRDGNHGVRLFMLDGDEQLLARGRVEVEEAIYDLLGYGYDEFIESYYLAQREIIAPQPHSQAVKSMAGLSTLEYVAYELEQEIEQERDSIDQLQDRIIQQDEALKALDLDPAGLQELESEQHALQTRQEQLQEEGQGLESAFGRYREMLPRRFAARRARGRAAVFRFLALLGALLCGVAWGMLSKLPDHPYSEKIASTLSRYLPQWDAAQHLPWLLYGAGGFVLLFLLLWIRQAALGVRLRRQGADVEALAVALEQALKNPLSGESSHEAEDGMTRDELQPMPARIREERISISELEPAVEEIIEAIQARSEEMRQQGIRIGMSLQKERQRRSDAQQLESVRQDLLQQRADHERRIELREHALTLLSGASRNLSQQFNRDLGGSVSRTLPIFTNNNYQHLQIEDDLTVRVFSSQKRDFMDLEEISSGTQRQIMLALRLALAQALNQRTEGGRQFIFLDEPFAFFDQERTRDTLRALPKLDESLSQIWIVAQDFPVGEAFDISVTCEPQRAELVV</sequence>
<keyword evidence="2" id="KW-1133">Transmembrane helix</keyword>